<dbReference type="HOGENOM" id="CLU_2067955_0_0_4"/>
<name>C7RKP4_ACCRE</name>
<sequence length="118" mass="12770">MRPATLRLRAALLTLVFVLAGCYPGPEKLGELTRTSMQQRFRSDPQFKDSGAEVVRVQVTGGGDKRFEAVASVLHAGRTYEVPITILIDGINLEWLADPAAFSFLSAGKPTAQAAIPR</sequence>
<dbReference type="AlphaFoldDB" id="C7RKP4"/>
<evidence type="ECO:0000313" key="1">
    <source>
        <dbReference type="EMBL" id="ACV36964.1"/>
    </source>
</evidence>
<protein>
    <recommendedName>
        <fullName evidence="2">Lipoprotein</fullName>
    </recommendedName>
</protein>
<evidence type="ECO:0008006" key="2">
    <source>
        <dbReference type="Google" id="ProtNLM"/>
    </source>
</evidence>
<organism evidence="1">
    <name type="scientific">Accumulibacter regalis</name>
    <dbReference type="NCBI Taxonomy" id="522306"/>
    <lineage>
        <taxon>Bacteria</taxon>
        <taxon>Pseudomonadati</taxon>
        <taxon>Pseudomonadota</taxon>
        <taxon>Betaproteobacteria</taxon>
        <taxon>Candidatus Accumulibacter</taxon>
    </lineage>
</organism>
<reference evidence="1" key="1">
    <citation type="submission" date="2009-08" db="EMBL/GenBank/DDBJ databases">
        <authorList>
            <consortium name="US DOE Joint Genome Institute"/>
            <person name="Lucas S."/>
            <person name="Copeland A."/>
            <person name="Lapidus A."/>
            <person name="Glavina del Rio T."/>
            <person name="Dalin E."/>
            <person name="Tice H."/>
            <person name="Bruce D."/>
            <person name="Barry K."/>
            <person name="Pitluck S."/>
            <person name="Lowry S."/>
            <person name="Larimer F."/>
            <person name="Land M."/>
            <person name="Hauser L."/>
            <person name="Kyrpides N."/>
            <person name="Ivanova N."/>
            <person name="McMahon K.D."/>
            <person name="Hugenholtz P."/>
        </authorList>
    </citation>
    <scope>NUCLEOTIDE SEQUENCE</scope>
    <source>
        <strain evidence="1">UW-1</strain>
    </source>
</reference>
<gene>
    <name evidence="1" type="ordered locus">CAP2UW1_3712</name>
</gene>
<dbReference type="STRING" id="522306.CAP2UW1_3712"/>
<proteinExistence type="predicted"/>
<dbReference type="EMBL" id="CP001715">
    <property type="protein sequence ID" value="ACV36964.1"/>
    <property type="molecule type" value="Genomic_DNA"/>
</dbReference>
<accession>C7RKP4</accession>
<reference evidence="1" key="2">
    <citation type="submission" date="2009-09" db="EMBL/GenBank/DDBJ databases">
        <title>Complete sequence of chromosome of Candidatus Accumulibacter phosphatis clade IIA str. UW-1.</title>
        <authorList>
            <consortium name="US DOE Joint Genome Institute"/>
            <person name="Martin H.G."/>
            <person name="Ivanova N."/>
            <person name="Kunin V."/>
            <person name="Warnecke F."/>
            <person name="Barry K."/>
            <person name="He S."/>
            <person name="Salamov A."/>
            <person name="Szeto E."/>
            <person name="Dalin E."/>
            <person name="Pangilinan J.L."/>
            <person name="Lapidus A."/>
            <person name="Lowry S."/>
            <person name="Kyrpides N.C."/>
            <person name="McMahon K.D."/>
            <person name="Hugenholtz P."/>
        </authorList>
    </citation>
    <scope>NUCLEOTIDE SEQUENCE [LARGE SCALE GENOMIC DNA]</scope>
    <source>
        <strain evidence="1">UW-1</strain>
    </source>
</reference>
<dbReference type="PROSITE" id="PS51257">
    <property type="entry name" value="PROKAR_LIPOPROTEIN"/>
    <property type="match status" value="1"/>
</dbReference>
<dbReference type="KEGG" id="app:CAP2UW1_3712"/>